<gene>
    <name evidence="1" type="ORF">E1262_18185</name>
</gene>
<keyword evidence="2" id="KW-1185">Reference proteome</keyword>
<dbReference type="OrthoDB" id="5185848at2"/>
<dbReference type="EMBL" id="SMLB01000026">
    <property type="protein sequence ID" value="TDD67757.1"/>
    <property type="molecule type" value="Genomic_DNA"/>
</dbReference>
<proteinExistence type="predicted"/>
<name>A0A4V2YS41_9ACTN</name>
<comment type="caution">
    <text evidence="1">The sequence shown here is derived from an EMBL/GenBank/DDBJ whole genome shotgun (WGS) entry which is preliminary data.</text>
</comment>
<evidence type="ECO:0000313" key="2">
    <source>
        <dbReference type="Proteomes" id="UP000295217"/>
    </source>
</evidence>
<evidence type="ECO:0000313" key="1">
    <source>
        <dbReference type="EMBL" id="TDD67757.1"/>
    </source>
</evidence>
<dbReference type="RefSeq" id="WP_132104552.1">
    <property type="nucleotide sequence ID" value="NZ_SMLB01000026.1"/>
</dbReference>
<accession>A0A4V2YS41</accession>
<dbReference type="Proteomes" id="UP000295217">
    <property type="component" value="Unassembled WGS sequence"/>
</dbReference>
<organism evidence="1 2">
    <name type="scientific">Jiangella aurantiaca</name>
    <dbReference type="NCBI Taxonomy" id="2530373"/>
    <lineage>
        <taxon>Bacteria</taxon>
        <taxon>Bacillati</taxon>
        <taxon>Actinomycetota</taxon>
        <taxon>Actinomycetes</taxon>
        <taxon>Jiangellales</taxon>
        <taxon>Jiangellaceae</taxon>
        <taxon>Jiangella</taxon>
    </lineage>
</organism>
<protein>
    <submittedName>
        <fullName evidence="1">Uncharacterized protein</fullName>
    </submittedName>
</protein>
<sequence>MTPEQQRTLDEIIAVYRRAAPAGWLRIVCRWECELEDDGEPARAMAHVLIVDDGGTLTQVQFPAPDELTFVLSDFHADLARETSSGQLSVDLLIDHDTHDLTLTEESSKMLHGDWQDSRERVHQYLDRHRDELAALAGQ</sequence>
<reference evidence="1 2" key="1">
    <citation type="submission" date="2019-02" db="EMBL/GenBank/DDBJ databases">
        <title>Draft genome sequences of novel Actinobacteria.</title>
        <authorList>
            <person name="Sahin N."/>
            <person name="Ay H."/>
            <person name="Saygin H."/>
        </authorList>
    </citation>
    <scope>NUCLEOTIDE SEQUENCE [LARGE SCALE GENOMIC DNA]</scope>
    <source>
        <strain evidence="1 2">8K307</strain>
    </source>
</reference>
<dbReference type="AlphaFoldDB" id="A0A4V2YS41"/>